<gene>
    <name evidence="6" type="ORF">NliqN6_5611</name>
</gene>
<dbReference type="EMBL" id="BLZA01000040">
    <property type="protein sequence ID" value="GHJ89209.1"/>
    <property type="molecule type" value="Genomic_DNA"/>
</dbReference>
<accession>A0A8H3TZV3</accession>
<evidence type="ECO:0000259" key="5">
    <source>
        <dbReference type="PROSITE" id="PS51858"/>
    </source>
</evidence>
<feature type="compositionally biased region" description="Low complexity" evidence="4">
    <location>
        <begin position="159"/>
        <end position="171"/>
    </location>
</feature>
<dbReference type="GO" id="GO:0008233">
    <property type="term" value="F:peptidase activity"/>
    <property type="evidence" value="ECO:0007669"/>
    <property type="project" value="UniProtKB-KW"/>
</dbReference>
<dbReference type="InterPro" id="IPR036249">
    <property type="entry name" value="Thioredoxin-like_sf"/>
</dbReference>
<dbReference type="PANTHER" id="PTHR12378">
    <property type="entry name" value="DESUMOYLATING ISOPEPTIDASE"/>
    <property type="match status" value="1"/>
</dbReference>
<dbReference type="InterPro" id="IPR008580">
    <property type="entry name" value="PPPDE_dom"/>
</dbReference>
<dbReference type="PROSITE" id="PS51858">
    <property type="entry name" value="PPPDE"/>
    <property type="match status" value="1"/>
</dbReference>
<dbReference type="GO" id="GO:0070646">
    <property type="term" value="P:protein modification by small protein removal"/>
    <property type="evidence" value="ECO:0007669"/>
    <property type="project" value="TreeGrafter"/>
</dbReference>
<keyword evidence="7" id="KW-1185">Reference proteome</keyword>
<dbReference type="SUPFAM" id="SSF52833">
    <property type="entry name" value="Thioredoxin-like"/>
    <property type="match status" value="1"/>
</dbReference>
<keyword evidence="2" id="KW-0645">Protease</keyword>
<dbReference type="Proteomes" id="UP000620104">
    <property type="component" value="Unassembled WGS sequence"/>
</dbReference>
<dbReference type="InterPro" id="IPR042266">
    <property type="entry name" value="PPPDE_sf"/>
</dbReference>
<evidence type="ECO:0000313" key="7">
    <source>
        <dbReference type="Proteomes" id="UP000620104"/>
    </source>
</evidence>
<organism evidence="6 7">
    <name type="scientific">Naganishia liquefaciens</name>
    <dbReference type="NCBI Taxonomy" id="104408"/>
    <lineage>
        <taxon>Eukaryota</taxon>
        <taxon>Fungi</taxon>
        <taxon>Dikarya</taxon>
        <taxon>Basidiomycota</taxon>
        <taxon>Agaricomycotina</taxon>
        <taxon>Tremellomycetes</taxon>
        <taxon>Filobasidiales</taxon>
        <taxon>Filobasidiaceae</taxon>
        <taxon>Naganishia</taxon>
    </lineage>
</organism>
<dbReference type="Pfam" id="PF05903">
    <property type="entry name" value="Peptidase_C97"/>
    <property type="match status" value="1"/>
</dbReference>
<keyword evidence="3" id="KW-0378">Hydrolase</keyword>
<dbReference type="PANTHER" id="PTHR12378:SF7">
    <property type="entry name" value="DESUMOYLATING ISOPEPTIDASE 1"/>
    <property type="match status" value="1"/>
</dbReference>
<evidence type="ECO:0000256" key="3">
    <source>
        <dbReference type="ARBA" id="ARBA00022801"/>
    </source>
</evidence>
<dbReference type="Gene3D" id="3.90.1720.30">
    <property type="entry name" value="PPPDE domains"/>
    <property type="match status" value="1"/>
</dbReference>
<sequence length="342" mass="37163">MSKVLLYVYDLSGGLARQLSLPLTGKFIEGIWHTSVVAYGREVYYGQGILESAPGMTHHGQPVRQIDCGTTEIPEEMFDEYLHDLRESYTAAKYHLLDFNCNTFSADVVGFLTGTEIPEWITNLPTEFLSTPFGQSLRPQIDQMFGRGTPAAAAPRVNPHLPSSQPPASLASALAGNPRLGNMAAALLNGVTSQAYTSSSSTGTATPPQQSVTSSVTSPLTFATNLASFTSTLHSHKLTFALFTSKSDIVTRQVQTTFEQLAHEEKQRRRVAAAKAAVDLAFVEVDVDMPTGKEVASKYGIVDTPGYAFFTGDQKTLQLGKTASGELRDIIRKQIEEYIRSS</sequence>
<proteinExistence type="inferred from homology"/>
<comment type="similarity">
    <text evidence="1">Belongs to the DeSI family.</text>
</comment>
<evidence type="ECO:0000256" key="1">
    <source>
        <dbReference type="ARBA" id="ARBA00008140"/>
    </source>
</evidence>
<dbReference type="Gene3D" id="3.40.30.10">
    <property type="entry name" value="Glutaredoxin"/>
    <property type="match status" value="1"/>
</dbReference>
<dbReference type="OrthoDB" id="21221at2759"/>
<feature type="domain" description="PPPDE" evidence="5">
    <location>
        <begin position="2"/>
        <end position="142"/>
    </location>
</feature>
<name>A0A8H3TZV3_9TREE</name>
<feature type="region of interest" description="Disordered" evidence="4">
    <location>
        <begin position="149"/>
        <end position="171"/>
    </location>
</feature>
<evidence type="ECO:0000313" key="6">
    <source>
        <dbReference type="EMBL" id="GHJ89209.1"/>
    </source>
</evidence>
<dbReference type="SMART" id="SM01179">
    <property type="entry name" value="DUF862"/>
    <property type="match status" value="1"/>
</dbReference>
<comment type="caution">
    <text evidence="6">The sequence shown here is derived from an EMBL/GenBank/DDBJ whole genome shotgun (WGS) entry which is preliminary data.</text>
</comment>
<evidence type="ECO:0000256" key="2">
    <source>
        <dbReference type="ARBA" id="ARBA00022670"/>
    </source>
</evidence>
<evidence type="ECO:0000256" key="4">
    <source>
        <dbReference type="SAM" id="MobiDB-lite"/>
    </source>
</evidence>
<protein>
    <recommendedName>
        <fullName evidence="5">PPPDE domain-containing protein</fullName>
    </recommendedName>
</protein>
<dbReference type="GO" id="GO:0006508">
    <property type="term" value="P:proteolysis"/>
    <property type="evidence" value="ECO:0007669"/>
    <property type="project" value="UniProtKB-KW"/>
</dbReference>
<dbReference type="AlphaFoldDB" id="A0A8H3TZV3"/>
<reference evidence="6" key="1">
    <citation type="submission" date="2020-07" db="EMBL/GenBank/DDBJ databases">
        <title>Draft Genome Sequence of a Deep-Sea Yeast, Naganishia (Cryptococcus) liquefaciens strain N6.</title>
        <authorList>
            <person name="Han Y.W."/>
            <person name="Kajitani R."/>
            <person name="Morimoto H."/>
            <person name="Parhat M."/>
            <person name="Tsubouchi H."/>
            <person name="Bakenova O."/>
            <person name="Ogata M."/>
            <person name="Argunhan B."/>
            <person name="Aoki R."/>
            <person name="Kajiwara S."/>
            <person name="Itoh T."/>
            <person name="Iwasaki H."/>
        </authorList>
    </citation>
    <scope>NUCLEOTIDE SEQUENCE</scope>
    <source>
        <strain evidence="6">N6</strain>
    </source>
</reference>